<evidence type="ECO:0000313" key="5">
    <source>
        <dbReference type="EMBL" id="CAA0814656.1"/>
    </source>
</evidence>
<accession>A0A9N7R5N5</accession>
<feature type="region of interest" description="Disordered" evidence="4">
    <location>
        <begin position="16"/>
        <end position="39"/>
    </location>
</feature>
<dbReference type="GO" id="GO:0000724">
    <property type="term" value="P:double-strand break repair via homologous recombination"/>
    <property type="evidence" value="ECO:0007669"/>
    <property type="project" value="UniProtKB-ARBA"/>
</dbReference>
<dbReference type="InterPro" id="IPR002164">
    <property type="entry name" value="NAP_family"/>
</dbReference>
<evidence type="ECO:0000256" key="1">
    <source>
        <dbReference type="ARBA" id="ARBA00009947"/>
    </source>
</evidence>
<proteinExistence type="inferred from homology"/>
<dbReference type="PANTHER" id="PTHR11875">
    <property type="entry name" value="TESTIS-SPECIFIC Y-ENCODED PROTEIN"/>
    <property type="match status" value="1"/>
</dbReference>
<dbReference type="Pfam" id="PF00956">
    <property type="entry name" value="NAP"/>
    <property type="match status" value="1"/>
</dbReference>
<evidence type="ECO:0000256" key="2">
    <source>
        <dbReference type="ARBA" id="ARBA00023186"/>
    </source>
</evidence>
<dbReference type="AlphaFoldDB" id="A0A9N7R5N5"/>
<organism evidence="5 6">
    <name type="scientific">Striga hermonthica</name>
    <name type="common">Purple witchweed</name>
    <name type="synonym">Buchnera hermonthica</name>
    <dbReference type="NCBI Taxonomy" id="68872"/>
    <lineage>
        <taxon>Eukaryota</taxon>
        <taxon>Viridiplantae</taxon>
        <taxon>Streptophyta</taxon>
        <taxon>Embryophyta</taxon>
        <taxon>Tracheophyta</taxon>
        <taxon>Spermatophyta</taxon>
        <taxon>Magnoliopsida</taxon>
        <taxon>eudicotyledons</taxon>
        <taxon>Gunneridae</taxon>
        <taxon>Pentapetalae</taxon>
        <taxon>asterids</taxon>
        <taxon>lamiids</taxon>
        <taxon>Lamiales</taxon>
        <taxon>Orobanchaceae</taxon>
        <taxon>Buchnereae</taxon>
        <taxon>Striga</taxon>
    </lineage>
</organism>
<dbReference type="SUPFAM" id="SSF143113">
    <property type="entry name" value="NAP-like"/>
    <property type="match status" value="1"/>
</dbReference>
<dbReference type="Gene3D" id="1.20.5.1500">
    <property type="match status" value="1"/>
</dbReference>
<sequence length="236" mass="27280">MHFHIILLRRQPIPRTEEHSKNLDGVRREDLTPSQHNPECPLPGQVRVHSFSTQQTTTSFSHHIISFGGVVGDRGRGRGRGRRGQGVEEEVDDPNLHICLPTGPGTLGLKLKLSRTSGIPYTVLEKLVKRYWKVEQKYNEVRKPVYDKRNNVIKSIHDHWLTAFKSHPALSELLTDEDQKIFKYLSNLRSGGLQRCDTFQFKPNPYFEDTKLTKTFAFRHNRINTKAMKKLIYLLA</sequence>
<dbReference type="GO" id="GO:0006334">
    <property type="term" value="P:nucleosome assembly"/>
    <property type="evidence" value="ECO:0007669"/>
    <property type="project" value="InterPro"/>
</dbReference>
<keyword evidence="2" id="KW-0143">Chaperone</keyword>
<name>A0A9N7R5N5_STRHE</name>
<evidence type="ECO:0000256" key="3">
    <source>
        <dbReference type="RuleBase" id="RU003876"/>
    </source>
</evidence>
<reference evidence="5" key="1">
    <citation type="submission" date="2019-12" db="EMBL/GenBank/DDBJ databases">
        <authorList>
            <person name="Scholes J."/>
        </authorList>
    </citation>
    <scope>NUCLEOTIDE SEQUENCE</scope>
</reference>
<gene>
    <name evidence="5" type="ORF">SHERM_14933</name>
</gene>
<feature type="compositionally biased region" description="Basic and acidic residues" evidence="4">
    <location>
        <begin position="16"/>
        <end position="31"/>
    </location>
</feature>
<protein>
    <submittedName>
        <fullName evidence="5">NAP1-related protein 2</fullName>
    </submittedName>
</protein>
<comment type="similarity">
    <text evidence="1 3">Belongs to the nucleosome assembly protein (NAP) family.</text>
</comment>
<evidence type="ECO:0000313" key="6">
    <source>
        <dbReference type="Proteomes" id="UP001153555"/>
    </source>
</evidence>
<comment type="caution">
    <text evidence="5">The sequence shown here is derived from an EMBL/GenBank/DDBJ whole genome shotgun (WGS) entry which is preliminary data.</text>
</comment>
<keyword evidence="6" id="KW-1185">Reference proteome</keyword>
<dbReference type="Gene3D" id="3.30.1120.90">
    <property type="entry name" value="Nucleosome assembly protein"/>
    <property type="match status" value="1"/>
</dbReference>
<dbReference type="GO" id="GO:0005634">
    <property type="term" value="C:nucleus"/>
    <property type="evidence" value="ECO:0007669"/>
    <property type="project" value="InterPro"/>
</dbReference>
<dbReference type="Proteomes" id="UP001153555">
    <property type="component" value="Unassembled WGS sequence"/>
</dbReference>
<dbReference type="InterPro" id="IPR037231">
    <property type="entry name" value="NAP-like_sf"/>
</dbReference>
<dbReference type="OrthoDB" id="19419at2759"/>
<dbReference type="GO" id="GO:0042393">
    <property type="term" value="F:histone binding"/>
    <property type="evidence" value="ECO:0007669"/>
    <property type="project" value="UniProtKB-ARBA"/>
</dbReference>
<dbReference type="EMBL" id="CACSLK010012206">
    <property type="protein sequence ID" value="CAA0814656.1"/>
    <property type="molecule type" value="Genomic_DNA"/>
</dbReference>
<evidence type="ECO:0000256" key="4">
    <source>
        <dbReference type="SAM" id="MobiDB-lite"/>
    </source>
</evidence>